<dbReference type="VEuPathDB" id="VectorBase:LOC119186308"/>
<dbReference type="EMBL" id="JABSTU010000007">
    <property type="protein sequence ID" value="KAH8026204.1"/>
    <property type="molecule type" value="Genomic_DNA"/>
</dbReference>
<evidence type="ECO:0000256" key="1">
    <source>
        <dbReference type="SAM" id="MobiDB-lite"/>
    </source>
</evidence>
<dbReference type="Proteomes" id="UP000821866">
    <property type="component" value="Unassembled WGS sequence"/>
</dbReference>
<reference evidence="2" key="1">
    <citation type="journal article" date="2020" name="Cell">
        <title>Large-Scale Comparative Analyses of Tick Genomes Elucidate Their Genetic Diversity and Vector Capacities.</title>
        <authorList>
            <consortium name="Tick Genome and Microbiome Consortium (TIGMIC)"/>
            <person name="Jia N."/>
            <person name="Wang J."/>
            <person name="Shi W."/>
            <person name="Du L."/>
            <person name="Sun Y."/>
            <person name="Zhan W."/>
            <person name="Jiang J.F."/>
            <person name="Wang Q."/>
            <person name="Zhang B."/>
            <person name="Ji P."/>
            <person name="Bell-Sakyi L."/>
            <person name="Cui X.M."/>
            <person name="Yuan T.T."/>
            <person name="Jiang B.G."/>
            <person name="Yang W.F."/>
            <person name="Lam T.T."/>
            <person name="Chang Q.C."/>
            <person name="Ding S.J."/>
            <person name="Wang X.J."/>
            <person name="Zhu J.G."/>
            <person name="Ruan X.D."/>
            <person name="Zhao L."/>
            <person name="Wei J.T."/>
            <person name="Ye R.Z."/>
            <person name="Que T.C."/>
            <person name="Du C.H."/>
            <person name="Zhou Y.H."/>
            <person name="Cheng J.X."/>
            <person name="Dai P.F."/>
            <person name="Guo W.B."/>
            <person name="Han X.H."/>
            <person name="Huang E.J."/>
            <person name="Li L.F."/>
            <person name="Wei W."/>
            <person name="Gao Y.C."/>
            <person name="Liu J.Z."/>
            <person name="Shao H.Z."/>
            <person name="Wang X."/>
            <person name="Wang C.C."/>
            <person name="Yang T.C."/>
            <person name="Huo Q.B."/>
            <person name="Li W."/>
            <person name="Chen H.Y."/>
            <person name="Chen S.E."/>
            <person name="Zhou L.G."/>
            <person name="Ni X.B."/>
            <person name="Tian J.H."/>
            <person name="Sheng Y."/>
            <person name="Liu T."/>
            <person name="Pan Y.S."/>
            <person name="Xia L.Y."/>
            <person name="Li J."/>
            <person name="Zhao F."/>
            <person name="Cao W.C."/>
        </authorList>
    </citation>
    <scope>NUCLEOTIDE SEQUENCE</scope>
    <source>
        <strain evidence="2">Rmic-2018</strain>
    </source>
</reference>
<keyword evidence="3" id="KW-1185">Reference proteome</keyword>
<dbReference type="AlphaFoldDB" id="A0A9J6DVV3"/>
<proteinExistence type="predicted"/>
<sequence>MGTTQKPKHSFGFESTSRGPDNKPSKMETYLLELLVHFRMQQESHHRKRQSTEVGNASQGLDYKCHSKDTTTTTSRTMSNSKCKRPGAGKSIISSSKSAEEEDEFKADEIFDHETRRPKLTKQGAVDMTQLRDFLRENGPSEEHDLRKAFGISQVQMILDMHGMITVFSDRSPLFEVIYEYLCMFVYYNCTDDEDDRLAETFTEFLNNGILQDAIEVHRTASLLSHFT</sequence>
<feature type="region of interest" description="Disordered" evidence="1">
    <location>
        <begin position="1"/>
        <end position="26"/>
    </location>
</feature>
<reference evidence="2" key="2">
    <citation type="submission" date="2021-09" db="EMBL/GenBank/DDBJ databases">
        <authorList>
            <person name="Jia N."/>
            <person name="Wang J."/>
            <person name="Shi W."/>
            <person name="Du L."/>
            <person name="Sun Y."/>
            <person name="Zhan W."/>
            <person name="Jiang J."/>
            <person name="Wang Q."/>
            <person name="Zhang B."/>
            <person name="Ji P."/>
            <person name="Sakyi L.B."/>
            <person name="Cui X."/>
            <person name="Yuan T."/>
            <person name="Jiang B."/>
            <person name="Yang W."/>
            <person name="Lam T.T.-Y."/>
            <person name="Chang Q."/>
            <person name="Ding S."/>
            <person name="Wang X."/>
            <person name="Zhu J."/>
            <person name="Ruan X."/>
            <person name="Zhao L."/>
            <person name="Wei J."/>
            <person name="Que T."/>
            <person name="Du C."/>
            <person name="Cheng J."/>
            <person name="Dai P."/>
            <person name="Han X."/>
            <person name="Huang E."/>
            <person name="Gao Y."/>
            <person name="Liu J."/>
            <person name="Shao H."/>
            <person name="Ye R."/>
            <person name="Li L."/>
            <person name="Wei W."/>
            <person name="Wang X."/>
            <person name="Wang C."/>
            <person name="Huo Q."/>
            <person name="Li W."/>
            <person name="Guo W."/>
            <person name="Chen H."/>
            <person name="Chen S."/>
            <person name="Zhou L."/>
            <person name="Zhou L."/>
            <person name="Ni X."/>
            <person name="Tian J."/>
            <person name="Zhou Y."/>
            <person name="Sheng Y."/>
            <person name="Liu T."/>
            <person name="Pan Y."/>
            <person name="Xia L."/>
            <person name="Li J."/>
            <person name="Zhao F."/>
            <person name="Cao W."/>
        </authorList>
    </citation>
    <scope>NUCLEOTIDE SEQUENCE</scope>
    <source>
        <strain evidence="2">Rmic-2018</strain>
        <tissue evidence="2">Larvae</tissue>
    </source>
</reference>
<accession>A0A9J6DVV3</accession>
<feature type="region of interest" description="Disordered" evidence="1">
    <location>
        <begin position="42"/>
        <end position="101"/>
    </location>
</feature>
<gene>
    <name evidence="2" type="ORF">HPB51_017102</name>
</gene>
<organism evidence="2 3">
    <name type="scientific">Rhipicephalus microplus</name>
    <name type="common">Cattle tick</name>
    <name type="synonym">Boophilus microplus</name>
    <dbReference type="NCBI Taxonomy" id="6941"/>
    <lineage>
        <taxon>Eukaryota</taxon>
        <taxon>Metazoa</taxon>
        <taxon>Ecdysozoa</taxon>
        <taxon>Arthropoda</taxon>
        <taxon>Chelicerata</taxon>
        <taxon>Arachnida</taxon>
        <taxon>Acari</taxon>
        <taxon>Parasitiformes</taxon>
        <taxon>Ixodida</taxon>
        <taxon>Ixodoidea</taxon>
        <taxon>Ixodidae</taxon>
        <taxon>Rhipicephalinae</taxon>
        <taxon>Rhipicephalus</taxon>
        <taxon>Boophilus</taxon>
    </lineage>
</organism>
<comment type="caution">
    <text evidence="2">The sequence shown here is derived from an EMBL/GenBank/DDBJ whole genome shotgun (WGS) entry which is preliminary data.</text>
</comment>
<name>A0A9J6DVV3_RHIMP</name>
<protein>
    <submittedName>
        <fullName evidence="2">Uncharacterized protein</fullName>
    </submittedName>
</protein>
<evidence type="ECO:0000313" key="3">
    <source>
        <dbReference type="Proteomes" id="UP000821866"/>
    </source>
</evidence>
<evidence type="ECO:0000313" key="2">
    <source>
        <dbReference type="EMBL" id="KAH8026204.1"/>
    </source>
</evidence>